<dbReference type="VEuPathDB" id="FungiDB:SPRG_03234"/>
<dbReference type="PANTHER" id="PTHR12317">
    <property type="entry name" value="DIACYLGLYCEROL O-ACYLTRANSFERASE"/>
    <property type="match status" value="1"/>
</dbReference>
<keyword evidence="7 14" id="KW-0812">Transmembrane</keyword>
<evidence type="ECO:0000256" key="5">
    <source>
        <dbReference type="ARBA" id="ARBA00022516"/>
    </source>
</evidence>
<protein>
    <recommendedName>
        <fullName evidence="14">Acyltransferase</fullName>
        <ecNumber evidence="14">2.3.1.-</ecNumber>
    </recommendedName>
</protein>
<dbReference type="CDD" id="cd07987">
    <property type="entry name" value="LPLAT_MGAT-like"/>
    <property type="match status" value="1"/>
</dbReference>
<dbReference type="AlphaFoldDB" id="A0A067CYX5"/>
<evidence type="ECO:0000256" key="10">
    <source>
        <dbReference type="ARBA" id="ARBA00022989"/>
    </source>
</evidence>
<keyword evidence="16" id="KW-1185">Reference proteome</keyword>
<organism evidence="15 16">
    <name type="scientific">Saprolegnia parasitica (strain CBS 223.65)</name>
    <dbReference type="NCBI Taxonomy" id="695850"/>
    <lineage>
        <taxon>Eukaryota</taxon>
        <taxon>Sar</taxon>
        <taxon>Stramenopiles</taxon>
        <taxon>Oomycota</taxon>
        <taxon>Saprolegniomycetes</taxon>
        <taxon>Saprolegniales</taxon>
        <taxon>Saprolegniaceae</taxon>
        <taxon>Saprolegnia</taxon>
    </lineage>
</organism>
<dbReference type="OrthoDB" id="264532at2759"/>
<comment type="pathway">
    <text evidence="2">Glycerolipid metabolism; triacylglycerol biosynthesis.</text>
</comment>
<evidence type="ECO:0000256" key="13">
    <source>
        <dbReference type="ARBA" id="ARBA00023315"/>
    </source>
</evidence>
<accession>A0A067CYX5</accession>
<keyword evidence="12 14" id="KW-0472">Membrane</keyword>
<keyword evidence="8" id="KW-0319">Glycerol metabolism</keyword>
<dbReference type="OMA" id="WIKNWTL"/>
<evidence type="ECO:0000313" key="15">
    <source>
        <dbReference type="EMBL" id="KDO32017.1"/>
    </source>
</evidence>
<keyword evidence="10 14" id="KW-1133">Transmembrane helix</keyword>
<sequence length="315" mass="34676">MATAPQKAFLAYIYALFPGFVGLLAFIASRLPPYGALLVLALFLHANVVDRAAYNGKGRVVRFLRTSRLWEYARLYFPHTLHQDDELDATKNYFFIAHPHGIIGISIWMAFGGDSLHFSRKNKNLDIALATVGVNFRVPLWKDLLLALGFVDASYTSLSNVLGCGRSACLVVGGAQEALESHPGTNRLVLNRRKGFVKLALQHGVPLVPVYTFGETDLFTQVANPMGSLLRNVQEKLLKTFTFSMPCVTSGPLPMSTPLHTVVGSPVVVPKRAAPTQAEIDLYHAKYVDAVKALFQEHQMSFYKGKAGTDLEIVL</sequence>
<evidence type="ECO:0000256" key="2">
    <source>
        <dbReference type="ARBA" id="ARBA00004771"/>
    </source>
</evidence>
<dbReference type="KEGG" id="spar:SPRG_03234"/>
<dbReference type="GO" id="GO:0019432">
    <property type="term" value="P:triglyceride biosynthetic process"/>
    <property type="evidence" value="ECO:0007669"/>
    <property type="project" value="TreeGrafter"/>
</dbReference>
<dbReference type="GO" id="GO:0004144">
    <property type="term" value="F:diacylglycerol O-acyltransferase activity"/>
    <property type="evidence" value="ECO:0007669"/>
    <property type="project" value="TreeGrafter"/>
</dbReference>
<keyword evidence="9 14" id="KW-0256">Endoplasmic reticulum</keyword>
<dbReference type="RefSeq" id="XP_012197207.1">
    <property type="nucleotide sequence ID" value="XM_012341817.1"/>
</dbReference>
<evidence type="ECO:0000256" key="9">
    <source>
        <dbReference type="ARBA" id="ARBA00022824"/>
    </source>
</evidence>
<proteinExistence type="inferred from homology"/>
<evidence type="ECO:0000256" key="12">
    <source>
        <dbReference type="ARBA" id="ARBA00023136"/>
    </source>
</evidence>
<keyword evidence="11" id="KW-0443">Lipid metabolism</keyword>
<dbReference type="Proteomes" id="UP000030745">
    <property type="component" value="Unassembled WGS sequence"/>
</dbReference>
<evidence type="ECO:0000256" key="14">
    <source>
        <dbReference type="RuleBase" id="RU367023"/>
    </source>
</evidence>
<dbReference type="EC" id="2.3.1.-" evidence="14"/>
<dbReference type="InterPro" id="IPR007130">
    <property type="entry name" value="DAGAT"/>
</dbReference>
<reference evidence="15 16" key="1">
    <citation type="journal article" date="2013" name="PLoS Genet.">
        <title>Distinctive expansion of potential virulence genes in the genome of the oomycete fish pathogen Saprolegnia parasitica.</title>
        <authorList>
            <person name="Jiang R.H."/>
            <person name="de Bruijn I."/>
            <person name="Haas B.J."/>
            <person name="Belmonte R."/>
            <person name="Lobach L."/>
            <person name="Christie J."/>
            <person name="van den Ackerveken G."/>
            <person name="Bottin A."/>
            <person name="Bulone V."/>
            <person name="Diaz-Moreno S.M."/>
            <person name="Dumas B."/>
            <person name="Fan L."/>
            <person name="Gaulin E."/>
            <person name="Govers F."/>
            <person name="Grenville-Briggs L.J."/>
            <person name="Horner N.R."/>
            <person name="Levin J.Z."/>
            <person name="Mammella M."/>
            <person name="Meijer H.J."/>
            <person name="Morris P."/>
            <person name="Nusbaum C."/>
            <person name="Oome S."/>
            <person name="Phillips A.J."/>
            <person name="van Rooyen D."/>
            <person name="Rzeszutek E."/>
            <person name="Saraiva M."/>
            <person name="Secombes C.J."/>
            <person name="Seidl M.F."/>
            <person name="Snel B."/>
            <person name="Stassen J.H."/>
            <person name="Sykes S."/>
            <person name="Tripathy S."/>
            <person name="van den Berg H."/>
            <person name="Vega-Arreguin J.C."/>
            <person name="Wawra S."/>
            <person name="Young S.K."/>
            <person name="Zeng Q."/>
            <person name="Dieguez-Uribeondo J."/>
            <person name="Russ C."/>
            <person name="Tyler B.M."/>
            <person name="van West P."/>
        </authorList>
    </citation>
    <scope>NUCLEOTIDE SEQUENCE [LARGE SCALE GENOMIC DNA]</scope>
    <source>
        <strain evidence="15 16">CBS 223.65</strain>
    </source>
</reference>
<evidence type="ECO:0000313" key="16">
    <source>
        <dbReference type="Proteomes" id="UP000030745"/>
    </source>
</evidence>
<evidence type="ECO:0000256" key="7">
    <source>
        <dbReference type="ARBA" id="ARBA00022692"/>
    </source>
</evidence>
<gene>
    <name evidence="15" type="ORF">SPRG_03234</name>
</gene>
<comment type="pathway">
    <text evidence="3">Lipid metabolism.</text>
</comment>
<feature type="transmembrane region" description="Helical" evidence="14">
    <location>
        <begin position="9"/>
        <end position="28"/>
    </location>
</feature>
<evidence type="ECO:0000256" key="6">
    <source>
        <dbReference type="ARBA" id="ARBA00022679"/>
    </source>
</evidence>
<keyword evidence="5" id="KW-0444">Lipid biosynthesis</keyword>
<evidence type="ECO:0000256" key="3">
    <source>
        <dbReference type="ARBA" id="ARBA00005189"/>
    </source>
</evidence>
<evidence type="ECO:0000256" key="8">
    <source>
        <dbReference type="ARBA" id="ARBA00022798"/>
    </source>
</evidence>
<keyword evidence="13" id="KW-0012">Acyltransferase</keyword>
<dbReference type="GeneID" id="24125753"/>
<dbReference type="PANTHER" id="PTHR12317:SF0">
    <property type="entry name" value="ACYLTRANSFERASE"/>
    <property type="match status" value="1"/>
</dbReference>
<dbReference type="EMBL" id="KK583196">
    <property type="protein sequence ID" value="KDO32017.1"/>
    <property type="molecule type" value="Genomic_DNA"/>
</dbReference>
<dbReference type="GO" id="GO:0006071">
    <property type="term" value="P:glycerol metabolic process"/>
    <property type="evidence" value="ECO:0007669"/>
    <property type="project" value="UniProtKB-KW"/>
</dbReference>
<name>A0A067CYX5_SAPPC</name>
<dbReference type="GO" id="GO:0005789">
    <property type="term" value="C:endoplasmic reticulum membrane"/>
    <property type="evidence" value="ECO:0007669"/>
    <property type="project" value="UniProtKB-SubCell"/>
</dbReference>
<evidence type="ECO:0000256" key="4">
    <source>
        <dbReference type="ARBA" id="ARBA00005420"/>
    </source>
</evidence>
<comment type="similarity">
    <text evidence="4 14">Belongs to the diacylglycerol acyltransferase family.</text>
</comment>
<evidence type="ECO:0000256" key="11">
    <source>
        <dbReference type="ARBA" id="ARBA00023098"/>
    </source>
</evidence>
<feature type="transmembrane region" description="Helical" evidence="14">
    <location>
        <begin position="34"/>
        <end position="54"/>
    </location>
</feature>
<comment type="subcellular location">
    <subcellularLocation>
        <location evidence="1 14">Endoplasmic reticulum membrane</location>
        <topology evidence="1 14">Multi-pass membrane protein</topology>
    </subcellularLocation>
</comment>
<keyword evidence="6 14" id="KW-0808">Transferase</keyword>
<evidence type="ECO:0000256" key="1">
    <source>
        <dbReference type="ARBA" id="ARBA00004477"/>
    </source>
</evidence>
<dbReference type="Pfam" id="PF03982">
    <property type="entry name" value="DAGAT"/>
    <property type="match status" value="1"/>
</dbReference>